<gene>
    <name evidence="6" type="ORF">N0V93_008808</name>
</gene>
<organism evidence="6 7">
    <name type="scientific">Gnomoniopsis smithogilvyi</name>
    <dbReference type="NCBI Taxonomy" id="1191159"/>
    <lineage>
        <taxon>Eukaryota</taxon>
        <taxon>Fungi</taxon>
        <taxon>Dikarya</taxon>
        <taxon>Ascomycota</taxon>
        <taxon>Pezizomycotina</taxon>
        <taxon>Sordariomycetes</taxon>
        <taxon>Sordariomycetidae</taxon>
        <taxon>Diaporthales</taxon>
        <taxon>Gnomoniaceae</taxon>
        <taxon>Gnomoniopsis</taxon>
    </lineage>
</organism>
<accession>A0A9W9CU90</accession>
<dbReference type="AlphaFoldDB" id="A0A9W9CU90"/>
<evidence type="ECO:0008006" key="8">
    <source>
        <dbReference type="Google" id="ProtNLM"/>
    </source>
</evidence>
<feature type="region of interest" description="Disordered" evidence="4">
    <location>
        <begin position="85"/>
        <end position="112"/>
    </location>
</feature>
<feature type="chain" id="PRO_5040865564" description="Glycosyltransferase family 25 protein" evidence="5">
    <location>
        <begin position="22"/>
        <end position="478"/>
    </location>
</feature>
<evidence type="ECO:0000256" key="1">
    <source>
        <dbReference type="ARBA" id="ARBA00006721"/>
    </source>
</evidence>
<evidence type="ECO:0000313" key="6">
    <source>
        <dbReference type="EMBL" id="KAJ4388201.1"/>
    </source>
</evidence>
<dbReference type="PANTHER" id="PTHR10730">
    <property type="entry name" value="PROCOLLAGEN-LYSINE,2-OXOGLUTARATE 5-DIOXYGENASE/GLYCOSYLTRANSFERASE 25 FAMILY MEMBER"/>
    <property type="match status" value="1"/>
</dbReference>
<feature type="compositionally biased region" description="Polar residues" evidence="4">
    <location>
        <begin position="99"/>
        <end position="112"/>
    </location>
</feature>
<sequence length="478" mass="52937">MSTSTYACLWVLLGCLVASDSHLVPWAALRTGKSRGKRATNPKDIQQSAHKVLNFQTYIRLAAYVAISGLVWSLASPPALQHQPYFPAPSSRAEHDGLSSDQNQETSPQNEPDISDEAFAKLIHNETLGFEKIFVINLPERTDKRDAMSLTAALTGMKLTWTSALRGTSVPDKALPLGVDRLGWRDGGIGSWRSQMNVIRTMVEENIASALILEDDADWDVRLKEQLQYISRGTRLLLDMAHKEEAFESKLNSKQRQVDDIDSPYGDGWDILWLGHCGETFPERIPGHHEIYDRSSTRYTYYAMEDDETLPTEPTDVTESWIAGDLERHKGTRWVHFSGGPTCSQAYALSQSGARKVLLALSVGGTLIEQLDNAMSHLCRDHTPWDSPDDTQGPPGYPGANMRCLSVNPAVFSQHKPRGRKAAGSDIETVEDGDGLREEGESPNLVLSARLNVQNLMMGTPLQEQKAIPRGKTEISAE</sequence>
<feature type="signal peptide" evidence="5">
    <location>
        <begin position="1"/>
        <end position="21"/>
    </location>
</feature>
<dbReference type="CDD" id="cd06532">
    <property type="entry name" value="Glyco_transf_25"/>
    <property type="match status" value="1"/>
</dbReference>
<keyword evidence="3" id="KW-0808">Transferase</keyword>
<comment type="similarity">
    <text evidence="1">Belongs to the glycosyltransferase 25 family.</text>
</comment>
<dbReference type="InterPro" id="IPR002654">
    <property type="entry name" value="Glyco_trans_25"/>
</dbReference>
<dbReference type="OrthoDB" id="47375at2759"/>
<protein>
    <recommendedName>
        <fullName evidence="8">Glycosyltransferase family 25 protein</fullName>
    </recommendedName>
</protein>
<evidence type="ECO:0000256" key="4">
    <source>
        <dbReference type="SAM" id="MobiDB-lite"/>
    </source>
</evidence>
<evidence type="ECO:0000256" key="5">
    <source>
        <dbReference type="SAM" id="SignalP"/>
    </source>
</evidence>
<dbReference type="Proteomes" id="UP001140453">
    <property type="component" value="Unassembled WGS sequence"/>
</dbReference>
<name>A0A9W9CU90_9PEZI</name>
<feature type="region of interest" description="Disordered" evidence="4">
    <location>
        <begin position="413"/>
        <end position="442"/>
    </location>
</feature>
<evidence type="ECO:0000256" key="2">
    <source>
        <dbReference type="ARBA" id="ARBA00022676"/>
    </source>
</evidence>
<keyword evidence="2" id="KW-0328">Glycosyltransferase</keyword>
<dbReference type="InterPro" id="IPR050757">
    <property type="entry name" value="Collagen_mod_GT25"/>
</dbReference>
<evidence type="ECO:0000256" key="3">
    <source>
        <dbReference type="ARBA" id="ARBA00022679"/>
    </source>
</evidence>
<dbReference type="PANTHER" id="PTHR10730:SF53">
    <property type="entry name" value="GLYCOSYLTRANSFERASE 25 FAMILY MEMBER"/>
    <property type="match status" value="1"/>
</dbReference>
<comment type="caution">
    <text evidence="6">The sequence shown here is derived from an EMBL/GenBank/DDBJ whole genome shotgun (WGS) entry which is preliminary data.</text>
</comment>
<keyword evidence="5" id="KW-0732">Signal</keyword>
<evidence type="ECO:0000313" key="7">
    <source>
        <dbReference type="Proteomes" id="UP001140453"/>
    </source>
</evidence>
<dbReference type="GO" id="GO:0016740">
    <property type="term" value="F:transferase activity"/>
    <property type="evidence" value="ECO:0007669"/>
    <property type="project" value="UniProtKB-KW"/>
</dbReference>
<reference evidence="6" key="1">
    <citation type="submission" date="2022-10" db="EMBL/GenBank/DDBJ databases">
        <title>Tapping the CABI collections for fungal endophytes: first genome assemblies for Collariella, Neodidymelliopsis, Ascochyta clinopodiicola, Didymella pomorum, Didymosphaeria variabile, Neocosmospora piperis and Neocucurbitaria cava.</title>
        <authorList>
            <person name="Hill R."/>
        </authorList>
    </citation>
    <scope>NUCLEOTIDE SEQUENCE</scope>
    <source>
        <strain evidence="6">IMI 355082</strain>
    </source>
</reference>
<keyword evidence="7" id="KW-1185">Reference proteome</keyword>
<proteinExistence type="inferred from homology"/>
<dbReference type="EMBL" id="JAPEVB010000005">
    <property type="protein sequence ID" value="KAJ4388201.1"/>
    <property type="molecule type" value="Genomic_DNA"/>
</dbReference>